<evidence type="ECO:0000313" key="2">
    <source>
        <dbReference type="Proteomes" id="UP000240760"/>
    </source>
</evidence>
<dbReference type="EMBL" id="KZ679127">
    <property type="protein sequence ID" value="PTB80134.1"/>
    <property type="molecule type" value="Genomic_DNA"/>
</dbReference>
<dbReference type="Proteomes" id="UP000240760">
    <property type="component" value="Unassembled WGS sequence"/>
</dbReference>
<evidence type="ECO:0000313" key="1">
    <source>
        <dbReference type="EMBL" id="PTB80134.1"/>
    </source>
</evidence>
<sequence length="90" mass="10336">MGREESMEFRWLLGLFASSFFTSLQWLQPCSAVVWPLFLSISVCSQLKFKHSFRQKVTESQQSELLTTRHTYLGTCCSITSCYSALQSPQ</sequence>
<dbReference type="AlphaFoldDB" id="A0A2T4CF08"/>
<proteinExistence type="predicted"/>
<protein>
    <submittedName>
        <fullName evidence="1">Uncharacterized protein</fullName>
    </submittedName>
</protein>
<reference evidence="1 2" key="1">
    <citation type="submission" date="2016-07" db="EMBL/GenBank/DDBJ databases">
        <title>Multiple horizontal gene transfer events from other fungi enriched the ability of initially mycotrophic Trichoderma (Ascomycota) to feed on dead plant biomass.</title>
        <authorList>
            <consortium name="DOE Joint Genome Institute"/>
            <person name="Aerts A."/>
            <person name="Atanasova L."/>
            <person name="Chenthamara K."/>
            <person name="Zhang J."/>
            <person name="Grujic M."/>
            <person name="Henrissat B."/>
            <person name="Kuo A."/>
            <person name="Salamov A."/>
            <person name="Lipzen A."/>
            <person name="Labutti K."/>
            <person name="Barry K."/>
            <person name="Miao Y."/>
            <person name="Rahimi M.J."/>
            <person name="Shen Q."/>
            <person name="Grigoriev I.V."/>
            <person name="Kubicek C.P."/>
            <person name="Druzhinina I.S."/>
        </authorList>
    </citation>
    <scope>NUCLEOTIDE SEQUENCE [LARGE SCALE GENOMIC DNA]</scope>
    <source>
        <strain evidence="1 2">ATCC 18648</strain>
    </source>
</reference>
<gene>
    <name evidence="1" type="ORF">M440DRAFT_181362</name>
</gene>
<keyword evidence="2" id="KW-1185">Reference proteome</keyword>
<accession>A0A2T4CF08</accession>
<name>A0A2T4CF08_TRILO</name>
<organism evidence="1 2">
    <name type="scientific">Trichoderma longibrachiatum ATCC 18648</name>
    <dbReference type="NCBI Taxonomy" id="983965"/>
    <lineage>
        <taxon>Eukaryota</taxon>
        <taxon>Fungi</taxon>
        <taxon>Dikarya</taxon>
        <taxon>Ascomycota</taxon>
        <taxon>Pezizomycotina</taxon>
        <taxon>Sordariomycetes</taxon>
        <taxon>Hypocreomycetidae</taxon>
        <taxon>Hypocreales</taxon>
        <taxon>Hypocreaceae</taxon>
        <taxon>Trichoderma</taxon>
    </lineage>
</organism>